<comment type="caution">
    <text evidence="3">The sequence shown here is derived from an EMBL/GenBank/DDBJ whole genome shotgun (WGS) entry which is preliminary data.</text>
</comment>
<dbReference type="GO" id="GO:0009793">
    <property type="term" value="P:embryo development ending in seed dormancy"/>
    <property type="evidence" value="ECO:0007669"/>
    <property type="project" value="InterPro"/>
</dbReference>
<dbReference type="Proteomes" id="UP000823749">
    <property type="component" value="Chromosome 7"/>
</dbReference>
<feature type="compositionally biased region" description="Basic residues" evidence="2">
    <location>
        <begin position="64"/>
        <end position="74"/>
    </location>
</feature>
<accession>A0AAV6JIW1</accession>
<evidence type="ECO:0000256" key="2">
    <source>
        <dbReference type="SAM" id="MobiDB-lite"/>
    </source>
</evidence>
<dbReference type="Pfam" id="PF03760">
    <property type="entry name" value="LEA_1"/>
    <property type="match status" value="1"/>
</dbReference>
<evidence type="ECO:0008006" key="5">
    <source>
        <dbReference type="Google" id="ProtNLM"/>
    </source>
</evidence>
<feature type="region of interest" description="Disordered" evidence="2">
    <location>
        <begin position="23"/>
        <end position="125"/>
    </location>
</feature>
<comment type="similarity">
    <text evidence="1">Belongs to the LEA type 1 family.</text>
</comment>
<proteinExistence type="inferred from homology"/>
<dbReference type="InterPro" id="IPR005513">
    <property type="entry name" value="LEA_1"/>
</dbReference>
<dbReference type="PANTHER" id="PTHR33493">
    <property type="entry name" value="LATE EMBRYOGENESIS ABUNDANT PROTEIN 6-RELATED"/>
    <property type="match status" value="1"/>
</dbReference>
<evidence type="ECO:0000256" key="1">
    <source>
        <dbReference type="ARBA" id="ARBA00010975"/>
    </source>
</evidence>
<reference evidence="3" key="1">
    <citation type="submission" date="2020-08" db="EMBL/GenBank/DDBJ databases">
        <title>Plant Genome Project.</title>
        <authorList>
            <person name="Zhang R.-G."/>
        </authorList>
    </citation>
    <scope>NUCLEOTIDE SEQUENCE</scope>
    <source>
        <strain evidence="3">WSP0</strain>
        <tissue evidence="3">Leaf</tissue>
    </source>
</reference>
<gene>
    <name evidence="3" type="ORF">RHGRI_020357</name>
</gene>
<feature type="compositionally biased region" description="Basic and acidic residues" evidence="2">
    <location>
        <begin position="23"/>
        <end position="63"/>
    </location>
</feature>
<feature type="compositionally biased region" description="Basic residues" evidence="2">
    <location>
        <begin position="116"/>
        <end position="125"/>
    </location>
</feature>
<keyword evidence="4" id="KW-1185">Reference proteome</keyword>
<evidence type="ECO:0000313" key="4">
    <source>
        <dbReference type="Proteomes" id="UP000823749"/>
    </source>
</evidence>
<dbReference type="AlphaFoldDB" id="A0AAV6JIW1"/>
<dbReference type="EMBL" id="JACTNZ010000007">
    <property type="protein sequence ID" value="KAG5540093.1"/>
    <property type="molecule type" value="Genomic_DNA"/>
</dbReference>
<protein>
    <recommendedName>
        <fullName evidence="5">Seed maturation protein</fullName>
    </recommendedName>
</protein>
<dbReference type="PANTHER" id="PTHR33493:SF6">
    <property type="entry name" value="LATE EMBRYOGENESIS ABUNDANT PROTEIN 6"/>
    <property type="match status" value="1"/>
</dbReference>
<sequence>MHTAKEKISNMASAAKAHVDISKAKVEEKEGKHVVEEQRKAKEAEAKMRLHEEKAEHAAEKFQGKHSHLLHGHHQPVVGTHGHHQPVVGTHGHQQPVVGTAAPGTTVPTNPLGGHTTRHHHNKYM</sequence>
<organism evidence="3 4">
    <name type="scientific">Rhododendron griersonianum</name>
    <dbReference type="NCBI Taxonomy" id="479676"/>
    <lineage>
        <taxon>Eukaryota</taxon>
        <taxon>Viridiplantae</taxon>
        <taxon>Streptophyta</taxon>
        <taxon>Embryophyta</taxon>
        <taxon>Tracheophyta</taxon>
        <taxon>Spermatophyta</taxon>
        <taxon>Magnoliopsida</taxon>
        <taxon>eudicotyledons</taxon>
        <taxon>Gunneridae</taxon>
        <taxon>Pentapetalae</taxon>
        <taxon>asterids</taxon>
        <taxon>Ericales</taxon>
        <taxon>Ericaceae</taxon>
        <taxon>Ericoideae</taxon>
        <taxon>Rhodoreae</taxon>
        <taxon>Rhododendron</taxon>
    </lineage>
</organism>
<evidence type="ECO:0000313" key="3">
    <source>
        <dbReference type="EMBL" id="KAG5540093.1"/>
    </source>
</evidence>
<name>A0AAV6JIW1_9ERIC</name>